<dbReference type="STRING" id="1184151.AW736_19355"/>
<evidence type="ECO:0000313" key="6">
    <source>
        <dbReference type="Proteomes" id="UP000078486"/>
    </source>
</evidence>
<dbReference type="SUPFAM" id="SSF53613">
    <property type="entry name" value="Ribokinase-like"/>
    <property type="match status" value="1"/>
</dbReference>
<proteinExistence type="inferred from homology"/>
<dbReference type="RefSeq" id="WP_068771934.1">
    <property type="nucleotide sequence ID" value="NZ_CP109796.1"/>
</dbReference>
<keyword evidence="6" id="KW-1185">Reference proteome</keyword>
<dbReference type="Gene3D" id="3.40.1190.20">
    <property type="match status" value="1"/>
</dbReference>
<comment type="caution">
    <text evidence="5">The sequence shown here is derived from an EMBL/GenBank/DDBJ whole genome shotgun (WGS) entry which is preliminary data.</text>
</comment>
<comment type="similarity">
    <text evidence="1">Belongs to the carbohydrate kinase PfkB family.</text>
</comment>
<dbReference type="EMBL" id="LRRQ01000137">
    <property type="protein sequence ID" value="OAM88335.1"/>
    <property type="molecule type" value="Genomic_DNA"/>
</dbReference>
<evidence type="ECO:0000259" key="4">
    <source>
        <dbReference type="Pfam" id="PF00294"/>
    </source>
</evidence>
<evidence type="ECO:0000256" key="3">
    <source>
        <dbReference type="ARBA" id="ARBA00022777"/>
    </source>
</evidence>
<dbReference type="GO" id="GO:0016301">
    <property type="term" value="F:kinase activity"/>
    <property type="evidence" value="ECO:0007669"/>
    <property type="project" value="UniProtKB-KW"/>
</dbReference>
<dbReference type="Pfam" id="PF00294">
    <property type="entry name" value="PfkB"/>
    <property type="match status" value="1"/>
</dbReference>
<dbReference type="PROSITE" id="PS00584">
    <property type="entry name" value="PFKB_KINASES_2"/>
    <property type="match status" value="1"/>
</dbReference>
<dbReference type="InterPro" id="IPR002173">
    <property type="entry name" value="Carboh/pur_kinase_PfkB_CS"/>
</dbReference>
<evidence type="ECO:0000256" key="2">
    <source>
        <dbReference type="ARBA" id="ARBA00022679"/>
    </source>
</evidence>
<accession>A0A178IGS4</accession>
<protein>
    <submittedName>
        <fullName evidence="5">Carbohydrate kinase</fullName>
    </submittedName>
</protein>
<dbReference type="CDD" id="cd01167">
    <property type="entry name" value="bac_FRK"/>
    <property type="match status" value="1"/>
</dbReference>
<evidence type="ECO:0000313" key="5">
    <source>
        <dbReference type="EMBL" id="OAM88335.1"/>
    </source>
</evidence>
<keyword evidence="3 5" id="KW-0418">Kinase</keyword>
<dbReference type="PANTHER" id="PTHR43085:SF57">
    <property type="entry name" value="CARBOHYDRATE KINASE PFKB DOMAIN-CONTAINING PROTEIN"/>
    <property type="match status" value="1"/>
</dbReference>
<sequence length="296" mass="31031">MTIKSPIHGKKLLVFGELLWDMLPDGAKPGGASANVAVMAHLVGAECLLVSAVGDDGLGREMLVRLRARDFPADGIQQIAGKATGGVDVTLSGAGIPSYHIREDAAWDHIADASLARAVAAEAGAFYFGSLAQRSARSRETVRSLLALAPRGCLRFFDVNLRQPWPSVETVRESLARTDVLKLNNEELPLMAKWLGLPGGDEAGFAAAMGERWPVRVVLLTKGPRGAVIYEAGMEPVEVPASPAEKIVDTVGAGDAFSAGFLCGCLRGLSYAEAAKLGSDLAARVCGNAGAWLPAE</sequence>
<dbReference type="AlphaFoldDB" id="A0A178IGS4"/>
<dbReference type="PANTHER" id="PTHR43085">
    <property type="entry name" value="HEXOKINASE FAMILY MEMBER"/>
    <property type="match status" value="1"/>
</dbReference>
<gene>
    <name evidence="5" type="ORF">AW736_19355</name>
</gene>
<name>A0A178IGS4_9BACT</name>
<dbReference type="Proteomes" id="UP000078486">
    <property type="component" value="Unassembled WGS sequence"/>
</dbReference>
<dbReference type="InterPro" id="IPR011611">
    <property type="entry name" value="PfkB_dom"/>
</dbReference>
<reference evidence="5 6" key="1">
    <citation type="submission" date="2016-01" db="EMBL/GenBank/DDBJ databases">
        <title>High potential of lignocellulose degradation of a new Verrucomicrobia species.</title>
        <authorList>
            <person name="Wang Y."/>
            <person name="Shi Y."/>
            <person name="Qiu Z."/>
            <person name="Liu S."/>
            <person name="Yang H."/>
        </authorList>
    </citation>
    <scope>NUCLEOTIDE SEQUENCE [LARGE SCALE GENOMIC DNA]</scope>
    <source>
        <strain evidence="5 6">TSB47</strain>
    </source>
</reference>
<keyword evidence="2" id="KW-0808">Transferase</keyword>
<organism evidence="5 6">
    <name type="scientific">Termitidicoccus mucosus</name>
    <dbReference type="NCBI Taxonomy" id="1184151"/>
    <lineage>
        <taxon>Bacteria</taxon>
        <taxon>Pseudomonadati</taxon>
        <taxon>Verrucomicrobiota</taxon>
        <taxon>Opitutia</taxon>
        <taxon>Opitutales</taxon>
        <taxon>Opitutaceae</taxon>
        <taxon>Termitidicoccus</taxon>
    </lineage>
</organism>
<evidence type="ECO:0000256" key="1">
    <source>
        <dbReference type="ARBA" id="ARBA00010688"/>
    </source>
</evidence>
<dbReference type="OrthoDB" id="9813569at2"/>
<dbReference type="InterPro" id="IPR029056">
    <property type="entry name" value="Ribokinase-like"/>
</dbReference>
<feature type="domain" description="Carbohydrate kinase PfkB" evidence="4">
    <location>
        <begin position="28"/>
        <end position="292"/>
    </location>
</feature>
<dbReference type="InterPro" id="IPR050306">
    <property type="entry name" value="PfkB_Carbo_kinase"/>
</dbReference>